<keyword evidence="3 6" id="KW-0812">Transmembrane</keyword>
<dbReference type="InterPro" id="IPR036259">
    <property type="entry name" value="MFS_trans_sf"/>
</dbReference>
<dbReference type="SUPFAM" id="SSF103473">
    <property type="entry name" value="MFS general substrate transporter"/>
    <property type="match status" value="1"/>
</dbReference>
<feature type="transmembrane region" description="Helical" evidence="6">
    <location>
        <begin position="38"/>
        <end position="56"/>
    </location>
</feature>
<sequence>MNPQSVVSDDLETSTVVSSMDDPELKALERRLVWKQDLFILPFVSIMYLFASLTRGNIGNARLGGIEEDLGIDGKQFHNIVTMFFVGYIICQIPSTMTTRM</sequence>
<evidence type="ECO:0000256" key="3">
    <source>
        <dbReference type="ARBA" id="ARBA00022692"/>
    </source>
</evidence>
<dbReference type="Gene3D" id="1.20.1250.20">
    <property type="entry name" value="MFS general substrate transporter like domains"/>
    <property type="match status" value="1"/>
</dbReference>
<evidence type="ECO:0000256" key="6">
    <source>
        <dbReference type="SAM" id="Phobius"/>
    </source>
</evidence>
<keyword evidence="8" id="KW-1185">Reference proteome</keyword>
<evidence type="ECO:0000256" key="5">
    <source>
        <dbReference type="ARBA" id="ARBA00023136"/>
    </source>
</evidence>
<keyword evidence="2" id="KW-0813">Transport</keyword>
<organism evidence="7 8">
    <name type="scientific">Basidiobolus ranarum</name>
    <dbReference type="NCBI Taxonomy" id="34480"/>
    <lineage>
        <taxon>Eukaryota</taxon>
        <taxon>Fungi</taxon>
        <taxon>Fungi incertae sedis</taxon>
        <taxon>Zoopagomycota</taxon>
        <taxon>Entomophthoromycotina</taxon>
        <taxon>Basidiobolomycetes</taxon>
        <taxon>Basidiobolales</taxon>
        <taxon>Basidiobolaceae</taxon>
        <taxon>Basidiobolus</taxon>
    </lineage>
</organism>
<dbReference type="Proteomes" id="UP001479436">
    <property type="component" value="Unassembled WGS sequence"/>
</dbReference>
<accession>A0ABR2VKP6</accession>
<evidence type="ECO:0000256" key="1">
    <source>
        <dbReference type="ARBA" id="ARBA00004141"/>
    </source>
</evidence>
<feature type="transmembrane region" description="Helical" evidence="6">
    <location>
        <begin position="76"/>
        <end position="95"/>
    </location>
</feature>
<comment type="subcellular location">
    <subcellularLocation>
        <location evidence="1">Membrane</location>
        <topology evidence="1">Multi-pass membrane protein</topology>
    </subcellularLocation>
</comment>
<name>A0ABR2VKP6_9FUNG</name>
<evidence type="ECO:0000256" key="2">
    <source>
        <dbReference type="ARBA" id="ARBA00022448"/>
    </source>
</evidence>
<keyword evidence="4 6" id="KW-1133">Transmembrane helix</keyword>
<reference evidence="7 8" key="1">
    <citation type="submission" date="2023-04" db="EMBL/GenBank/DDBJ databases">
        <title>Genome of Basidiobolus ranarum AG-B5.</title>
        <authorList>
            <person name="Stajich J.E."/>
            <person name="Carter-House D."/>
            <person name="Gryganskyi A."/>
        </authorList>
    </citation>
    <scope>NUCLEOTIDE SEQUENCE [LARGE SCALE GENOMIC DNA]</scope>
    <source>
        <strain evidence="7 8">AG-B5</strain>
    </source>
</reference>
<dbReference type="EMBL" id="JASJQH010010296">
    <property type="protein sequence ID" value="KAK9670971.1"/>
    <property type="molecule type" value="Genomic_DNA"/>
</dbReference>
<protein>
    <submittedName>
        <fullName evidence="7">Uncharacterized protein</fullName>
    </submittedName>
</protein>
<keyword evidence="5 6" id="KW-0472">Membrane</keyword>
<comment type="caution">
    <text evidence="7">The sequence shown here is derived from an EMBL/GenBank/DDBJ whole genome shotgun (WGS) entry which is preliminary data.</text>
</comment>
<dbReference type="PANTHER" id="PTHR43791">
    <property type="entry name" value="PERMEASE-RELATED"/>
    <property type="match status" value="1"/>
</dbReference>
<evidence type="ECO:0000313" key="7">
    <source>
        <dbReference type="EMBL" id="KAK9670971.1"/>
    </source>
</evidence>
<gene>
    <name evidence="7" type="ORF">K7432_017167</name>
</gene>
<evidence type="ECO:0000313" key="8">
    <source>
        <dbReference type="Proteomes" id="UP001479436"/>
    </source>
</evidence>
<evidence type="ECO:0000256" key="4">
    <source>
        <dbReference type="ARBA" id="ARBA00022989"/>
    </source>
</evidence>
<proteinExistence type="predicted"/>
<dbReference type="PANTHER" id="PTHR43791:SF36">
    <property type="entry name" value="TRANSPORTER, PUTATIVE (AFU_ORTHOLOGUE AFUA_6G08340)-RELATED"/>
    <property type="match status" value="1"/>
</dbReference>